<keyword evidence="1" id="KW-0808">Transferase</keyword>
<dbReference type="PANTHER" id="PTHR13947">
    <property type="entry name" value="GNAT FAMILY N-ACETYLTRANSFERASE"/>
    <property type="match status" value="1"/>
</dbReference>
<organism evidence="3 4">
    <name type="scientific">Metabacillus flavus</name>
    <dbReference type="NCBI Taxonomy" id="2823519"/>
    <lineage>
        <taxon>Bacteria</taxon>
        <taxon>Bacillati</taxon>
        <taxon>Bacillota</taxon>
        <taxon>Bacilli</taxon>
        <taxon>Bacillales</taxon>
        <taxon>Bacillaceae</taxon>
        <taxon>Metabacillus</taxon>
    </lineage>
</organism>
<dbReference type="Pfam" id="PF00583">
    <property type="entry name" value="Acetyltransf_1"/>
    <property type="match status" value="1"/>
</dbReference>
<dbReference type="CDD" id="cd04301">
    <property type="entry name" value="NAT_SF"/>
    <property type="match status" value="1"/>
</dbReference>
<protein>
    <submittedName>
        <fullName evidence="3">GNAT family N-acetyltransferase</fullName>
    </submittedName>
</protein>
<dbReference type="InterPro" id="IPR050769">
    <property type="entry name" value="NAT_camello-type"/>
</dbReference>
<evidence type="ECO:0000259" key="2">
    <source>
        <dbReference type="PROSITE" id="PS51186"/>
    </source>
</evidence>
<dbReference type="InterPro" id="IPR016181">
    <property type="entry name" value="Acyl_CoA_acyltransferase"/>
</dbReference>
<evidence type="ECO:0000256" key="1">
    <source>
        <dbReference type="ARBA" id="ARBA00022679"/>
    </source>
</evidence>
<reference evidence="3 4" key="1">
    <citation type="submission" date="2021-04" db="EMBL/GenBank/DDBJ databases">
        <title>Metabacillus sp. strain KIGAM252 whole genome sequence.</title>
        <authorList>
            <person name="Seo M.-J."/>
            <person name="Cho E.-S."/>
            <person name="Hwang C.Y."/>
            <person name="Yoon D.J."/>
        </authorList>
    </citation>
    <scope>NUCLEOTIDE SEQUENCE [LARGE SCALE GENOMIC DNA]</scope>
    <source>
        <strain evidence="3 4">KIGAM252</strain>
    </source>
</reference>
<dbReference type="SUPFAM" id="SSF55729">
    <property type="entry name" value="Acyl-CoA N-acyltransferases (Nat)"/>
    <property type="match status" value="1"/>
</dbReference>
<dbReference type="InterPro" id="IPR000182">
    <property type="entry name" value="GNAT_dom"/>
</dbReference>
<dbReference type="EMBL" id="JAGVRK010000001">
    <property type="protein sequence ID" value="MBS2968491.1"/>
    <property type="molecule type" value="Genomic_DNA"/>
</dbReference>
<sequence length="150" mass="16737">MEIRKLQNHENAPMDLLLQADPSEHLIKKYLERSSCYIALLDDSVIGEYVLLPARSGTAELGNIAVSEAHQGSGIGKLLVLHAIEQARIEGAVTLEIGTGNSSISQLVLYQKCGFRITGVDRDFFIRHYDEKIYENGIQCEDMVRMAMDL</sequence>
<gene>
    <name evidence="3" type="ORF">J9317_06935</name>
</gene>
<accession>A0ABS5LCN2</accession>
<dbReference type="RefSeq" id="WP_211562179.1">
    <property type="nucleotide sequence ID" value="NZ_JAGVRK010000001.1"/>
</dbReference>
<keyword evidence="4" id="KW-1185">Reference proteome</keyword>
<dbReference type="Proteomes" id="UP000682403">
    <property type="component" value="Unassembled WGS sequence"/>
</dbReference>
<dbReference type="PROSITE" id="PS51186">
    <property type="entry name" value="GNAT"/>
    <property type="match status" value="1"/>
</dbReference>
<evidence type="ECO:0000313" key="4">
    <source>
        <dbReference type="Proteomes" id="UP000682403"/>
    </source>
</evidence>
<evidence type="ECO:0000313" key="3">
    <source>
        <dbReference type="EMBL" id="MBS2968491.1"/>
    </source>
</evidence>
<feature type="domain" description="N-acetyltransferase" evidence="2">
    <location>
        <begin position="1"/>
        <end position="150"/>
    </location>
</feature>
<comment type="caution">
    <text evidence="3">The sequence shown here is derived from an EMBL/GenBank/DDBJ whole genome shotgun (WGS) entry which is preliminary data.</text>
</comment>
<dbReference type="Gene3D" id="3.40.630.30">
    <property type="match status" value="1"/>
</dbReference>
<dbReference type="PANTHER" id="PTHR13947:SF37">
    <property type="entry name" value="LD18367P"/>
    <property type="match status" value="1"/>
</dbReference>
<name>A0ABS5LCN2_9BACI</name>
<proteinExistence type="predicted"/>